<evidence type="ECO:0000313" key="4">
    <source>
        <dbReference type="Proteomes" id="UP001341840"/>
    </source>
</evidence>
<comment type="caution">
    <text evidence="3">The sequence shown here is derived from an EMBL/GenBank/DDBJ whole genome shotgun (WGS) entry which is preliminary data.</text>
</comment>
<sequence>MYSRTKLPPIERRYCCELISLFVDDVDVTMVSVCGHIQQNLIRLTGEDLLVVGSDHGEVDNSVLSKLASASTNDSTLLGASADDNHEKALLQLVVKSILVLSEQMKELQRSNKNIEKKLELQDVRCSLEKEFDDNDDQHIPTNAVIEDEETNFMLGASGVDEIPLKPSNDVFITLDSGKNKEEGQKFWKELVYSYKGDKVKEVNMAPMKAKKARFSESHMTTSMNTIGKKLFISPNTSNKTTKNNNNEGVDEENLAEGLNRAIPLFSASSGIPCLIPAIYVPFLDISFYWWMIVIAIKDGWIYVLDSDPYQNHTVQRDFRIADVIGEMDPSEKGESSEEDPEMEEEYSEEAGNPEDRVPATPSLPMDIDAEEDFQCYVEELGRAPEPSPLRSSQASVPDETVEAADRQSASRDGPSYDASGVWPPRSLSPSS</sequence>
<dbReference type="EMBL" id="JASCZI010242142">
    <property type="protein sequence ID" value="MED6209806.1"/>
    <property type="molecule type" value="Genomic_DNA"/>
</dbReference>
<feature type="region of interest" description="Disordered" evidence="2">
    <location>
        <begin position="329"/>
        <end position="432"/>
    </location>
</feature>
<gene>
    <name evidence="3" type="ORF">PIB30_058254</name>
</gene>
<reference evidence="3 4" key="1">
    <citation type="journal article" date="2023" name="Plants (Basel)">
        <title>Bridging the Gap: Combining Genomics and Transcriptomics Approaches to Understand Stylosanthes scabra, an Orphan Legume from the Brazilian Caatinga.</title>
        <authorList>
            <person name="Ferreira-Neto J.R.C."/>
            <person name="da Silva M.D."/>
            <person name="Binneck E."/>
            <person name="de Melo N.F."/>
            <person name="da Silva R.H."/>
            <person name="de Melo A.L.T.M."/>
            <person name="Pandolfi V."/>
            <person name="Bustamante F.O."/>
            <person name="Brasileiro-Vidal A.C."/>
            <person name="Benko-Iseppon A.M."/>
        </authorList>
    </citation>
    <scope>NUCLEOTIDE SEQUENCE [LARGE SCALE GENOMIC DNA]</scope>
    <source>
        <tissue evidence="3">Leaves</tissue>
    </source>
</reference>
<proteinExistence type="predicted"/>
<dbReference type="Proteomes" id="UP001341840">
    <property type="component" value="Unassembled WGS sequence"/>
</dbReference>
<protein>
    <recommendedName>
        <fullName evidence="5">Ubiquitin-like protease family profile domain-containing protein</fullName>
    </recommendedName>
</protein>
<evidence type="ECO:0008006" key="5">
    <source>
        <dbReference type="Google" id="ProtNLM"/>
    </source>
</evidence>
<evidence type="ECO:0000313" key="3">
    <source>
        <dbReference type="EMBL" id="MED6209806.1"/>
    </source>
</evidence>
<feature type="coiled-coil region" evidence="1">
    <location>
        <begin position="98"/>
        <end position="125"/>
    </location>
</feature>
<evidence type="ECO:0000256" key="2">
    <source>
        <dbReference type="SAM" id="MobiDB-lite"/>
    </source>
</evidence>
<evidence type="ECO:0000256" key="1">
    <source>
        <dbReference type="SAM" id="Coils"/>
    </source>
</evidence>
<organism evidence="3 4">
    <name type="scientific">Stylosanthes scabra</name>
    <dbReference type="NCBI Taxonomy" id="79078"/>
    <lineage>
        <taxon>Eukaryota</taxon>
        <taxon>Viridiplantae</taxon>
        <taxon>Streptophyta</taxon>
        <taxon>Embryophyta</taxon>
        <taxon>Tracheophyta</taxon>
        <taxon>Spermatophyta</taxon>
        <taxon>Magnoliopsida</taxon>
        <taxon>eudicotyledons</taxon>
        <taxon>Gunneridae</taxon>
        <taxon>Pentapetalae</taxon>
        <taxon>rosids</taxon>
        <taxon>fabids</taxon>
        <taxon>Fabales</taxon>
        <taxon>Fabaceae</taxon>
        <taxon>Papilionoideae</taxon>
        <taxon>50 kb inversion clade</taxon>
        <taxon>dalbergioids sensu lato</taxon>
        <taxon>Dalbergieae</taxon>
        <taxon>Pterocarpus clade</taxon>
        <taxon>Stylosanthes</taxon>
    </lineage>
</organism>
<name>A0ABU6YIT6_9FABA</name>
<keyword evidence="4" id="KW-1185">Reference proteome</keyword>
<feature type="compositionally biased region" description="Acidic residues" evidence="2">
    <location>
        <begin position="337"/>
        <end position="353"/>
    </location>
</feature>
<accession>A0ABU6YIT6</accession>
<keyword evidence="1" id="KW-0175">Coiled coil</keyword>